<organism evidence="1 2">
    <name type="scientific">Cedecea neteri</name>
    <dbReference type="NCBI Taxonomy" id="158822"/>
    <lineage>
        <taxon>Bacteria</taxon>
        <taxon>Pseudomonadati</taxon>
        <taxon>Pseudomonadota</taxon>
        <taxon>Gammaproteobacteria</taxon>
        <taxon>Enterobacterales</taxon>
        <taxon>Enterobacteriaceae</taxon>
        <taxon>Cedecea</taxon>
    </lineage>
</organism>
<reference evidence="1 2" key="1">
    <citation type="submission" date="2014-09" db="EMBL/GenBank/DDBJ databases">
        <authorList>
            <person name="Chan K.-G."/>
        </authorList>
    </citation>
    <scope>NUCLEOTIDE SEQUENCE [LARGE SCALE GENOMIC DNA]</scope>
    <source>
        <strain evidence="1 2">M006</strain>
    </source>
</reference>
<evidence type="ECO:0000313" key="1">
    <source>
        <dbReference type="EMBL" id="AIR60421.1"/>
    </source>
</evidence>
<protein>
    <submittedName>
        <fullName evidence="1">Uncharacterized protein</fullName>
    </submittedName>
</protein>
<sequence length="70" mass="8297">MWLWGEGIAYVLWRLFSRSLWKGEGINKAAVPMWLWRGNKPCSLVLLFPLSLWERAGVRGWRTIKMNFCL</sequence>
<accession>A0AAN0S2X7</accession>
<dbReference type="KEGG" id="cem:LH23_07060"/>
<dbReference type="Proteomes" id="UP000029516">
    <property type="component" value="Chromosome"/>
</dbReference>
<name>A0AAN0S2X7_9ENTR</name>
<dbReference type="AlphaFoldDB" id="A0AAN0S2X7"/>
<gene>
    <name evidence="1" type="ORF">LH23_07060</name>
</gene>
<dbReference type="EMBL" id="CP009458">
    <property type="protein sequence ID" value="AIR60421.1"/>
    <property type="molecule type" value="Genomic_DNA"/>
</dbReference>
<evidence type="ECO:0000313" key="2">
    <source>
        <dbReference type="Proteomes" id="UP000029516"/>
    </source>
</evidence>
<proteinExistence type="predicted"/>